<sequence>MTIAKQPFGRTGHNSTRTLFGAAALGSVTQAEADQTLEVLLKYGVNHIDVAASYGDAELRIAPWMAQHRSDFFVATKTGERTAPKAMEELQRSLERMKIDYIDLWQFHNLADPIEWDIALSPGGVIDAAIEAKKQGLVRAIGVTGHGLQIAATHRRSLERYDFDSVLLPCNYVTLQNPYYAENFNALVATCKQRNVAVQTIKSIAYKPWLGDEHNRNTWYAPLENQEDIDRAVHWVLGHEGVFLNTVGDIHLLPKVLDAASRFEKATPDAEMDKMVAGLGMQPLFV</sequence>
<dbReference type="SUPFAM" id="SSF51430">
    <property type="entry name" value="NAD(P)-linked oxidoreductase"/>
    <property type="match status" value="1"/>
</dbReference>
<dbReference type="Pfam" id="PF00248">
    <property type="entry name" value="Aldo_ket_red"/>
    <property type="match status" value="1"/>
</dbReference>
<dbReference type="InterPro" id="IPR053135">
    <property type="entry name" value="AKR2_Oxidoreductase"/>
</dbReference>
<dbReference type="Gene3D" id="3.20.20.100">
    <property type="entry name" value="NADP-dependent oxidoreductase domain"/>
    <property type="match status" value="1"/>
</dbReference>
<dbReference type="RefSeq" id="WP_201361008.1">
    <property type="nucleotide sequence ID" value="NZ_BNJJ01000003.1"/>
</dbReference>
<evidence type="ECO:0000313" key="2">
    <source>
        <dbReference type="EMBL" id="GHO83334.1"/>
    </source>
</evidence>
<dbReference type="InterPro" id="IPR036812">
    <property type="entry name" value="NAD(P)_OxRdtase_dom_sf"/>
</dbReference>
<organism evidence="2 3">
    <name type="scientific">Dictyobacter formicarum</name>
    <dbReference type="NCBI Taxonomy" id="2778368"/>
    <lineage>
        <taxon>Bacteria</taxon>
        <taxon>Bacillati</taxon>
        <taxon>Chloroflexota</taxon>
        <taxon>Ktedonobacteria</taxon>
        <taxon>Ktedonobacterales</taxon>
        <taxon>Dictyobacteraceae</taxon>
        <taxon>Dictyobacter</taxon>
    </lineage>
</organism>
<reference evidence="2 3" key="1">
    <citation type="journal article" date="2021" name="Int. J. Syst. Evol. Microbiol.">
        <title>Reticulibacter mediterranei gen. nov., sp. nov., within the new family Reticulibacteraceae fam. nov., and Ktedonospora formicarum gen. nov., sp. nov., Ktedonobacter robiniae sp. nov., Dictyobacter formicarum sp. nov. and Dictyobacter arantiisoli sp. nov., belonging to the class Ktedonobacteria.</title>
        <authorList>
            <person name="Yabe S."/>
            <person name="Zheng Y."/>
            <person name="Wang C.M."/>
            <person name="Sakai Y."/>
            <person name="Abe K."/>
            <person name="Yokota A."/>
            <person name="Donadio S."/>
            <person name="Cavaletti L."/>
            <person name="Monciardini P."/>
        </authorList>
    </citation>
    <scope>NUCLEOTIDE SEQUENCE [LARGE SCALE GENOMIC DNA]</scope>
    <source>
        <strain evidence="2 3">SOSP1-9</strain>
    </source>
</reference>
<dbReference type="Proteomes" id="UP000635565">
    <property type="component" value="Unassembled WGS sequence"/>
</dbReference>
<dbReference type="CDD" id="cd19100">
    <property type="entry name" value="AKR_unchar"/>
    <property type="match status" value="1"/>
</dbReference>
<protein>
    <submittedName>
        <fullName evidence="2">Oxidoreductase</fullName>
    </submittedName>
</protein>
<proteinExistence type="predicted"/>
<keyword evidence="3" id="KW-1185">Reference proteome</keyword>
<dbReference type="InterPro" id="IPR023210">
    <property type="entry name" value="NADP_OxRdtase_dom"/>
</dbReference>
<name>A0ABQ3VC47_9CHLR</name>
<comment type="caution">
    <text evidence="2">The sequence shown here is derived from an EMBL/GenBank/DDBJ whole genome shotgun (WGS) entry which is preliminary data.</text>
</comment>
<dbReference type="PANTHER" id="PTHR43312">
    <property type="entry name" value="D-THREO-ALDOSE 1-DEHYDROGENASE"/>
    <property type="match status" value="1"/>
</dbReference>
<dbReference type="InterPro" id="IPR020471">
    <property type="entry name" value="AKR"/>
</dbReference>
<dbReference type="PANTHER" id="PTHR43312:SF1">
    <property type="entry name" value="NADP-DEPENDENT OXIDOREDUCTASE DOMAIN-CONTAINING PROTEIN"/>
    <property type="match status" value="1"/>
</dbReference>
<accession>A0ABQ3VC47</accession>
<evidence type="ECO:0000259" key="1">
    <source>
        <dbReference type="Pfam" id="PF00248"/>
    </source>
</evidence>
<gene>
    <name evidence="2" type="ORF">KSZ_13400</name>
</gene>
<dbReference type="EMBL" id="BNJJ01000003">
    <property type="protein sequence ID" value="GHO83334.1"/>
    <property type="molecule type" value="Genomic_DNA"/>
</dbReference>
<evidence type="ECO:0000313" key="3">
    <source>
        <dbReference type="Proteomes" id="UP000635565"/>
    </source>
</evidence>
<feature type="domain" description="NADP-dependent oxidoreductase" evidence="1">
    <location>
        <begin position="20"/>
        <end position="214"/>
    </location>
</feature>
<dbReference type="PRINTS" id="PR00069">
    <property type="entry name" value="ALDKETRDTASE"/>
</dbReference>